<protein>
    <submittedName>
        <fullName evidence="2">Uncharacterized protein</fullName>
    </submittedName>
</protein>
<dbReference type="Proteomes" id="UP000325122">
    <property type="component" value="Unassembled WGS sequence"/>
</dbReference>
<evidence type="ECO:0000313" key="2">
    <source>
        <dbReference type="EMBL" id="KAA5803750.1"/>
    </source>
</evidence>
<feature type="transmembrane region" description="Helical" evidence="1">
    <location>
        <begin position="179"/>
        <end position="200"/>
    </location>
</feature>
<accession>A0A5M6ZHI6</accession>
<keyword evidence="1" id="KW-0812">Transmembrane</keyword>
<keyword evidence="3" id="KW-1185">Reference proteome</keyword>
<keyword evidence="1" id="KW-1133">Transmembrane helix</keyword>
<dbReference type="AlphaFoldDB" id="A0A5M6ZHI6"/>
<organism evidence="2 3">
    <name type="scientific">Alkalicaulis satelles</name>
    <dbReference type="NCBI Taxonomy" id="2609175"/>
    <lineage>
        <taxon>Bacteria</taxon>
        <taxon>Pseudomonadati</taxon>
        <taxon>Pseudomonadota</taxon>
        <taxon>Alphaproteobacteria</taxon>
        <taxon>Maricaulales</taxon>
        <taxon>Maricaulaceae</taxon>
        <taxon>Alkalicaulis</taxon>
    </lineage>
</organism>
<evidence type="ECO:0000256" key="1">
    <source>
        <dbReference type="SAM" id="Phobius"/>
    </source>
</evidence>
<name>A0A5M6ZHI6_9PROT</name>
<keyword evidence="1" id="KW-0472">Membrane</keyword>
<proteinExistence type="predicted"/>
<sequence>MFQRGLNDGEIAQLVAAGFSSALATAVAREALTMRWLSLRRGVSGVWAAVTAALIGLALFLISMQSAALGVLIAVAGSILSFVQYAPHLEAWRLKHSNPVRFAGRTLAIMAVIAQRNPNPETNPQLRQLQTLAEGLDPLMHPHSQLRGLARAMETESASEADAGKSVSQASGLYSVAGALRLGLIILAISAIIVLLALGARPF</sequence>
<reference evidence="2 3" key="1">
    <citation type="submission" date="2019-09" db="EMBL/GenBank/DDBJ databases">
        <authorList>
            <person name="Kevbrin V."/>
            <person name="Grouzdev D.S."/>
        </authorList>
    </citation>
    <scope>NUCLEOTIDE SEQUENCE [LARGE SCALE GENOMIC DNA]</scope>
    <source>
        <strain evidence="2 3">G-192</strain>
    </source>
</reference>
<feature type="transmembrane region" description="Helical" evidence="1">
    <location>
        <begin position="68"/>
        <end position="86"/>
    </location>
</feature>
<gene>
    <name evidence="2" type="ORF">F1654_08090</name>
</gene>
<feature type="transmembrane region" description="Helical" evidence="1">
    <location>
        <begin position="44"/>
        <end position="62"/>
    </location>
</feature>
<evidence type="ECO:0000313" key="3">
    <source>
        <dbReference type="Proteomes" id="UP000325122"/>
    </source>
</evidence>
<dbReference type="RefSeq" id="WP_150023019.1">
    <property type="nucleotide sequence ID" value="NZ_VWOJ01000002.1"/>
</dbReference>
<comment type="caution">
    <text evidence="2">The sequence shown here is derived from an EMBL/GenBank/DDBJ whole genome shotgun (WGS) entry which is preliminary data.</text>
</comment>
<dbReference type="EMBL" id="VWOJ01000002">
    <property type="protein sequence ID" value="KAA5803750.1"/>
    <property type="molecule type" value="Genomic_DNA"/>
</dbReference>